<evidence type="ECO:0000256" key="9">
    <source>
        <dbReference type="ARBA" id="ARBA00023157"/>
    </source>
</evidence>
<comment type="similarity">
    <text evidence="11">Belongs to the peptidase S1 family. CLIP subfamily.</text>
</comment>
<keyword evidence="5" id="KW-0732">Signal</keyword>
<dbReference type="KEGG" id="amer:121599806"/>
<evidence type="ECO:0000256" key="2">
    <source>
        <dbReference type="ARBA" id="ARBA00022525"/>
    </source>
</evidence>
<dbReference type="InterPro" id="IPR009003">
    <property type="entry name" value="Peptidase_S1_PA"/>
</dbReference>
<dbReference type="PROSITE" id="PS50240">
    <property type="entry name" value="TRYPSIN_DOM"/>
    <property type="match status" value="1"/>
</dbReference>
<dbReference type="Pfam" id="PF00431">
    <property type="entry name" value="CUB"/>
    <property type="match status" value="1"/>
</dbReference>
<comment type="caution">
    <text evidence="12">Lacks conserved residue(s) required for the propagation of feature annotation.</text>
</comment>
<evidence type="ECO:0000256" key="10">
    <source>
        <dbReference type="ARBA" id="ARBA00023180"/>
    </source>
</evidence>
<dbReference type="VEuPathDB" id="VectorBase:AMEM21_015829"/>
<evidence type="ECO:0000256" key="3">
    <source>
        <dbReference type="ARBA" id="ARBA00022588"/>
    </source>
</evidence>
<dbReference type="InterPro" id="IPR000859">
    <property type="entry name" value="CUB_dom"/>
</dbReference>
<dbReference type="PRINTS" id="PR00722">
    <property type="entry name" value="CHYMOTRYPSIN"/>
</dbReference>
<reference evidence="17" key="1">
    <citation type="submission" date="2020-05" db="UniProtKB">
        <authorList>
            <consortium name="EnsemblMetazoa"/>
        </authorList>
    </citation>
    <scope>IDENTIFICATION</scope>
    <source>
        <strain evidence="17">MAF</strain>
    </source>
</reference>
<keyword evidence="10" id="KW-0325">Glycoprotein</keyword>
<evidence type="ECO:0000256" key="11">
    <source>
        <dbReference type="ARBA" id="ARBA00024195"/>
    </source>
</evidence>
<keyword evidence="14" id="KW-1133">Transmembrane helix</keyword>
<dbReference type="InterPro" id="IPR051487">
    <property type="entry name" value="Ser/Thr_Proteases_Immune/Dev"/>
</dbReference>
<organism evidence="17 18">
    <name type="scientific">Anopheles merus</name>
    <name type="common">Mosquito</name>
    <dbReference type="NCBI Taxonomy" id="30066"/>
    <lineage>
        <taxon>Eukaryota</taxon>
        <taxon>Metazoa</taxon>
        <taxon>Ecdysozoa</taxon>
        <taxon>Arthropoda</taxon>
        <taxon>Hexapoda</taxon>
        <taxon>Insecta</taxon>
        <taxon>Pterygota</taxon>
        <taxon>Neoptera</taxon>
        <taxon>Endopterygota</taxon>
        <taxon>Diptera</taxon>
        <taxon>Nematocera</taxon>
        <taxon>Culicoidea</taxon>
        <taxon>Culicidae</taxon>
        <taxon>Anophelinae</taxon>
        <taxon>Anopheles</taxon>
    </lineage>
</organism>
<dbReference type="GO" id="GO:0006508">
    <property type="term" value="P:proteolysis"/>
    <property type="evidence" value="ECO:0007669"/>
    <property type="project" value="UniProtKB-KW"/>
</dbReference>
<dbReference type="InterPro" id="IPR018114">
    <property type="entry name" value="TRYPSIN_HIS"/>
</dbReference>
<dbReference type="SMART" id="SM00042">
    <property type="entry name" value="CUB"/>
    <property type="match status" value="1"/>
</dbReference>
<evidence type="ECO:0000256" key="1">
    <source>
        <dbReference type="ARBA" id="ARBA00004613"/>
    </source>
</evidence>
<dbReference type="Proteomes" id="UP000075903">
    <property type="component" value="Unassembled WGS sequence"/>
</dbReference>
<evidence type="ECO:0000256" key="13">
    <source>
        <dbReference type="SAM" id="MobiDB-lite"/>
    </source>
</evidence>
<evidence type="ECO:0000256" key="8">
    <source>
        <dbReference type="ARBA" id="ARBA00022859"/>
    </source>
</evidence>
<feature type="region of interest" description="Disordered" evidence="13">
    <location>
        <begin position="1"/>
        <end position="39"/>
    </location>
</feature>
<dbReference type="FunFam" id="2.40.10.10:FF:000015">
    <property type="entry name" value="Atrial natriuretic peptide-converting enzyme"/>
    <property type="match status" value="1"/>
</dbReference>
<keyword evidence="7" id="KW-0720">Serine protease</keyword>
<dbReference type="EnsemblMetazoa" id="AMEM013678-RA">
    <property type="protein sequence ID" value="AMEM013678-PA"/>
    <property type="gene ID" value="AMEM013678"/>
</dbReference>
<dbReference type="PANTHER" id="PTHR24256">
    <property type="entry name" value="TRYPTASE-RELATED"/>
    <property type="match status" value="1"/>
</dbReference>
<keyword evidence="14" id="KW-0812">Transmembrane</keyword>
<dbReference type="SUPFAM" id="SSF49854">
    <property type="entry name" value="Spermadhesin, CUB domain"/>
    <property type="match status" value="1"/>
</dbReference>
<dbReference type="GO" id="GO:0160032">
    <property type="term" value="P:Toll receptor ligand protein activation cascade"/>
    <property type="evidence" value="ECO:0007669"/>
    <property type="project" value="UniProtKB-ARBA"/>
</dbReference>
<comment type="subcellular location">
    <subcellularLocation>
        <location evidence="1">Secreted</location>
    </subcellularLocation>
</comment>
<dbReference type="VEuPathDB" id="VectorBase:AMEM013678"/>
<dbReference type="SMART" id="SM00020">
    <property type="entry name" value="Tryp_SPc"/>
    <property type="match status" value="1"/>
</dbReference>
<dbReference type="AlphaFoldDB" id="A0A182VEM9"/>
<evidence type="ECO:0000256" key="14">
    <source>
        <dbReference type="SAM" id="Phobius"/>
    </source>
</evidence>
<dbReference type="Gene3D" id="2.40.10.10">
    <property type="entry name" value="Trypsin-like serine proteases"/>
    <property type="match status" value="1"/>
</dbReference>
<dbReference type="GeneID" id="121599806"/>
<proteinExistence type="inferred from homology"/>
<keyword evidence="6" id="KW-0378">Hydrolase</keyword>
<dbReference type="STRING" id="30066.A0A182VEM9"/>
<dbReference type="PROSITE" id="PS01180">
    <property type="entry name" value="CUB"/>
    <property type="match status" value="1"/>
</dbReference>
<dbReference type="GO" id="GO:0045087">
    <property type="term" value="P:innate immune response"/>
    <property type="evidence" value="ECO:0007669"/>
    <property type="project" value="UniProtKB-KW"/>
</dbReference>
<evidence type="ECO:0000259" key="16">
    <source>
        <dbReference type="PROSITE" id="PS50240"/>
    </source>
</evidence>
<keyword evidence="4" id="KW-0645">Protease</keyword>
<dbReference type="Gene3D" id="2.60.120.290">
    <property type="entry name" value="Spermadhesin, CUB domain"/>
    <property type="match status" value="1"/>
</dbReference>
<feature type="transmembrane region" description="Helical" evidence="14">
    <location>
        <begin position="55"/>
        <end position="75"/>
    </location>
</feature>
<keyword evidence="18" id="KW-1185">Reference proteome</keyword>
<keyword evidence="9" id="KW-1015">Disulfide bond</keyword>
<feature type="domain" description="CUB" evidence="15">
    <location>
        <begin position="83"/>
        <end position="198"/>
    </location>
</feature>
<name>A0A182VEM9_ANOME</name>
<evidence type="ECO:0000256" key="6">
    <source>
        <dbReference type="ARBA" id="ARBA00022801"/>
    </source>
</evidence>
<keyword evidence="8" id="KW-0391">Immunity</keyword>
<keyword evidence="3" id="KW-0399">Innate immunity</keyword>
<keyword evidence="14" id="KW-0472">Membrane</keyword>
<accession>A0A182VEM9</accession>
<dbReference type="InterPro" id="IPR001314">
    <property type="entry name" value="Peptidase_S1A"/>
</dbReference>
<evidence type="ECO:0000256" key="12">
    <source>
        <dbReference type="PROSITE-ProRule" id="PRU00059"/>
    </source>
</evidence>
<evidence type="ECO:0000313" key="18">
    <source>
        <dbReference type="Proteomes" id="UP000075903"/>
    </source>
</evidence>
<keyword evidence="2" id="KW-0964">Secreted</keyword>
<feature type="domain" description="Peptidase S1" evidence="16">
    <location>
        <begin position="209"/>
        <end position="447"/>
    </location>
</feature>
<dbReference type="RefSeq" id="XP_041783811.1">
    <property type="nucleotide sequence ID" value="XM_041927877.1"/>
</dbReference>
<dbReference type="CDD" id="cd00190">
    <property type="entry name" value="Tryp_SPc"/>
    <property type="match status" value="1"/>
</dbReference>
<evidence type="ECO:0000256" key="7">
    <source>
        <dbReference type="ARBA" id="ARBA00022825"/>
    </source>
</evidence>
<dbReference type="GO" id="GO:0050832">
    <property type="term" value="P:defense response to fungus"/>
    <property type="evidence" value="ECO:0007669"/>
    <property type="project" value="UniProtKB-ARBA"/>
</dbReference>
<evidence type="ECO:0000259" key="15">
    <source>
        <dbReference type="PROSITE" id="PS01180"/>
    </source>
</evidence>
<dbReference type="SUPFAM" id="SSF50494">
    <property type="entry name" value="Trypsin-like serine proteases"/>
    <property type="match status" value="1"/>
</dbReference>
<sequence length="454" mass="48741">MNTAKINNKRKERSNKKGDNKKKTIRPSGRIGQQRGLDDRNTAVKERISKMKLKLSFGPATLWLFVCAALDAALLTDAQYAGCDYTIDVASGQSYSIYSPYYSGLYPAYTQCRWTLTTTPGSRIALSCSDVAIPLSTSCGADRLVISKTGQSNLADGQAYCGTGVLSTESTYGGLTIALLVPGTSKGGRFFCTATKIECQCGMRRTRKIVGGEETLVNEFPMMAALVDGSKSGEGIFCGATIITNYHAVTAAHCYMGRSIANLALLVGEHDITTGSESPYTALLLLASIKIHEGYSSTTSSSSNDIAIVRTRTEILFNAGVGPACLPIKFVGASFVGIQLEAVGWGTLDYGAPKSNVPMKVALPVVSPSQCSALYPTFSAQQQLCTLTPNKDTCQSDSGGPLFYTDAYNKRAYLLGTIGYGIACATDRPSVSTNVLYYTQWIMNNTPEWSYCYQ</sequence>
<evidence type="ECO:0000256" key="5">
    <source>
        <dbReference type="ARBA" id="ARBA00022729"/>
    </source>
</evidence>
<evidence type="ECO:0008006" key="19">
    <source>
        <dbReference type="Google" id="ProtNLM"/>
    </source>
</evidence>
<protein>
    <recommendedName>
        <fullName evidence="19">Peptidase S1 domain-containing protein</fullName>
    </recommendedName>
</protein>
<evidence type="ECO:0000313" key="17">
    <source>
        <dbReference type="EnsemblMetazoa" id="AMEM013678-PA"/>
    </source>
</evidence>
<dbReference type="Pfam" id="PF00089">
    <property type="entry name" value="Trypsin"/>
    <property type="match status" value="1"/>
</dbReference>
<dbReference type="GO" id="GO:0035008">
    <property type="term" value="P:positive regulation of melanization defense response"/>
    <property type="evidence" value="ECO:0007669"/>
    <property type="project" value="UniProtKB-ARBA"/>
</dbReference>
<dbReference type="GO" id="GO:0005576">
    <property type="term" value="C:extracellular region"/>
    <property type="evidence" value="ECO:0007669"/>
    <property type="project" value="UniProtKB-SubCell"/>
</dbReference>
<dbReference type="PROSITE" id="PS00134">
    <property type="entry name" value="TRYPSIN_HIS"/>
    <property type="match status" value="1"/>
</dbReference>
<evidence type="ECO:0000256" key="4">
    <source>
        <dbReference type="ARBA" id="ARBA00022670"/>
    </source>
</evidence>
<dbReference type="InterPro" id="IPR035914">
    <property type="entry name" value="Sperma_CUB_dom_sf"/>
</dbReference>
<dbReference type="InterPro" id="IPR043504">
    <property type="entry name" value="Peptidase_S1_PA_chymotrypsin"/>
</dbReference>
<dbReference type="GO" id="GO:0004252">
    <property type="term" value="F:serine-type endopeptidase activity"/>
    <property type="evidence" value="ECO:0007669"/>
    <property type="project" value="InterPro"/>
</dbReference>
<dbReference type="InterPro" id="IPR001254">
    <property type="entry name" value="Trypsin_dom"/>
</dbReference>